<dbReference type="Proteomes" id="UP000233769">
    <property type="component" value="Chromosome tk0001"/>
</dbReference>
<evidence type="ECO:0000313" key="2">
    <source>
        <dbReference type="EMBL" id="SOR32398.1"/>
    </source>
</evidence>
<dbReference type="AlphaFoldDB" id="A0A2N9AYN3"/>
<dbReference type="Gene3D" id="1.25.40.10">
    <property type="entry name" value="Tetratricopeptide repeat domain"/>
    <property type="match status" value="1"/>
</dbReference>
<dbReference type="EMBL" id="LT962688">
    <property type="protein sequence ID" value="SOR32398.1"/>
    <property type="molecule type" value="Genomic_DNA"/>
</dbReference>
<feature type="signal peptide" evidence="1">
    <location>
        <begin position="1"/>
        <end position="27"/>
    </location>
</feature>
<dbReference type="InterPro" id="IPR011990">
    <property type="entry name" value="TPR-like_helical_dom_sf"/>
</dbReference>
<evidence type="ECO:0000313" key="3">
    <source>
        <dbReference type="Proteomes" id="UP000233769"/>
    </source>
</evidence>
<organism evidence="2 3">
    <name type="scientific">Methylorubrum extorquens</name>
    <name type="common">Methylobacterium dichloromethanicum</name>
    <name type="synonym">Methylobacterium extorquens</name>
    <dbReference type="NCBI Taxonomy" id="408"/>
    <lineage>
        <taxon>Bacteria</taxon>
        <taxon>Pseudomonadati</taxon>
        <taxon>Pseudomonadota</taxon>
        <taxon>Alphaproteobacteria</taxon>
        <taxon>Hyphomicrobiales</taxon>
        <taxon>Methylobacteriaceae</taxon>
        <taxon>Methylorubrum</taxon>
    </lineage>
</organism>
<accession>A0A2N9AYN3</accession>
<reference evidence="3" key="1">
    <citation type="submission" date="2017-10" db="EMBL/GenBank/DDBJ databases">
        <authorList>
            <person name="Regsiter A."/>
            <person name="William W."/>
        </authorList>
    </citation>
    <scope>NUCLEOTIDE SEQUENCE [LARGE SCALE GENOMIC DNA]</scope>
</reference>
<sequence>MGRIPLVRLQPVLLAGALLVGSGTTRAETGSVEATCGSVAIGGTALGNTIKINGTVVCGIPPEKLEGLIQGLIQNKTRDVQELSEARKQTIGLLEKELDLNQRQVRAALEIVGEANVPPEGLAAKLVQVAEQFKALQTNAAAQPGDDPQVTALKADAQKAINAFDLGQADELLAKVQTAQDVAADRLALKAAETAAQRGRLALTRLRYDEAALHFAAAAVRLPSGQDNKRLEYREAEASALYQRGDERGDNAALRKSAEVYRTILQEYTRDRVPLDWARIQHNLGSALWSLGERESGTERLRQAAAAYNAALQELTRERVPLDWAAAQDNLGSALQVGSSIRMIWSLISWRLSLFSAERPRPALCAKVWQGHPARLTGTTSQHCLSL</sequence>
<dbReference type="SUPFAM" id="SSF48452">
    <property type="entry name" value="TPR-like"/>
    <property type="match status" value="1"/>
</dbReference>
<gene>
    <name evidence="2" type="ORF">TK0001_5839</name>
</gene>
<feature type="chain" id="PRO_5014860653" evidence="1">
    <location>
        <begin position="28"/>
        <end position="387"/>
    </location>
</feature>
<proteinExistence type="predicted"/>
<name>A0A2N9AYN3_METEX</name>
<protein>
    <submittedName>
        <fullName evidence="2">Tetratricopeptide domain protein</fullName>
    </submittedName>
</protein>
<keyword evidence="1" id="KW-0732">Signal</keyword>
<evidence type="ECO:0000256" key="1">
    <source>
        <dbReference type="SAM" id="SignalP"/>
    </source>
</evidence>